<evidence type="ECO:0000256" key="6">
    <source>
        <dbReference type="ARBA" id="ARBA00051253"/>
    </source>
</evidence>
<keyword evidence="8" id="KW-0486">Methionine biosynthesis</keyword>
<keyword evidence="3 8" id="KW-0028">Amino-acid biosynthesis</keyword>
<comment type="subcellular location">
    <subcellularLocation>
        <location evidence="1 8">Cytoplasm</location>
    </subcellularLocation>
</comment>
<dbReference type="EC" id="2.3.1.46" evidence="8"/>
<comment type="function">
    <text evidence="7 8">Transfers a succinyl group from succinyl-CoA to L-homoserine, forming succinyl-L-homoserine.</text>
</comment>
<sequence>MPIRIPDQLPAQGVLLGENIFTMDSGRAASQDIRPLEVGILNLMPNKIATEVQLLRLLSNTPLQINVDLIRIDNQAPKNTPQSHMDAFYHDFSSVANKKYDGLIITGAPLAMLDYEKVKYWDSITAIFDWAQRHVQSTLYLCWAAHAAMYKFYGITRRLLDNKFSGVYPHRVKSPNNELLRGFDPVFYAPHSRYGHIDVADYEGVDGLHVVAESDEVGAYVVASEDKRMVFVTGHPEYDANTLDEEYRRDLAANQAPSVPVNYYLHDDPASEVMMRWRAHGSLLFTNWLNYYVYQTTPFDLSQLAAKQHKVRSQHE</sequence>
<dbReference type="PIRSF" id="PIRSF000450">
    <property type="entry name" value="H_ser_succinyltr"/>
    <property type="match status" value="1"/>
</dbReference>
<dbReference type="RefSeq" id="WP_189403218.1">
    <property type="nucleotide sequence ID" value="NZ_BMXP01000001.1"/>
</dbReference>
<feature type="site" description="Important for substrate specificity" evidence="8">
    <location>
        <position position="192"/>
    </location>
</feature>
<name>A0A918JCM4_9ALTE</name>
<organism evidence="10 11">
    <name type="scientific">Alteromonas halophila</name>
    <dbReference type="NCBI Taxonomy" id="516698"/>
    <lineage>
        <taxon>Bacteria</taxon>
        <taxon>Pseudomonadati</taxon>
        <taxon>Pseudomonadota</taxon>
        <taxon>Gammaproteobacteria</taxon>
        <taxon>Alteromonadales</taxon>
        <taxon>Alteromonadaceae</taxon>
        <taxon>Alteromonas/Salinimonas group</taxon>
        <taxon>Alteromonas</taxon>
    </lineage>
</organism>
<reference evidence="10" key="2">
    <citation type="submission" date="2020-09" db="EMBL/GenBank/DDBJ databases">
        <authorList>
            <person name="Sun Q."/>
            <person name="Kim S."/>
        </authorList>
    </citation>
    <scope>NUCLEOTIDE SEQUENCE</scope>
    <source>
        <strain evidence="10">KCTC 22164</strain>
    </source>
</reference>
<evidence type="ECO:0000256" key="5">
    <source>
        <dbReference type="ARBA" id="ARBA00023315"/>
    </source>
</evidence>
<feature type="binding site" evidence="8">
    <location>
        <position position="249"/>
    </location>
    <ligand>
        <name>substrate</name>
    </ligand>
</feature>
<keyword evidence="2 8" id="KW-0963">Cytoplasm</keyword>
<evidence type="ECO:0000256" key="1">
    <source>
        <dbReference type="ARBA" id="ARBA00004496"/>
    </source>
</evidence>
<feature type="active site" description="Acyl-thioester intermediate" evidence="8 9">
    <location>
        <position position="142"/>
    </location>
</feature>
<dbReference type="Gene3D" id="3.40.50.880">
    <property type="match status" value="1"/>
</dbReference>
<keyword evidence="11" id="KW-1185">Reference proteome</keyword>
<comment type="caution">
    <text evidence="8">Lacks conserved residue(s) required for the propagation of feature annotation.</text>
</comment>
<evidence type="ECO:0000313" key="11">
    <source>
        <dbReference type="Proteomes" id="UP000631300"/>
    </source>
</evidence>
<reference evidence="10" key="1">
    <citation type="journal article" date="2014" name="Int. J. Syst. Evol. Microbiol.">
        <title>Complete genome sequence of Corynebacterium casei LMG S-19264T (=DSM 44701T), isolated from a smear-ripened cheese.</title>
        <authorList>
            <consortium name="US DOE Joint Genome Institute (JGI-PGF)"/>
            <person name="Walter F."/>
            <person name="Albersmeier A."/>
            <person name="Kalinowski J."/>
            <person name="Ruckert C."/>
        </authorList>
    </citation>
    <scope>NUCLEOTIDE SEQUENCE</scope>
    <source>
        <strain evidence="10">KCTC 22164</strain>
    </source>
</reference>
<evidence type="ECO:0000256" key="8">
    <source>
        <dbReference type="HAMAP-Rule" id="MF_00295"/>
    </source>
</evidence>
<dbReference type="SUPFAM" id="SSF52317">
    <property type="entry name" value="Class I glutamine amidotransferase-like"/>
    <property type="match status" value="1"/>
</dbReference>
<dbReference type="NCBIfam" id="TIGR01001">
    <property type="entry name" value="metA"/>
    <property type="match status" value="1"/>
</dbReference>
<keyword evidence="4 8" id="KW-0808">Transferase</keyword>
<comment type="similarity">
    <text evidence="8">Belongs to the MetA family.</text>
</comment>
<feature type="active site" description="Proton acceptor" evidence="8">
    <location>
        <position position="235"/>
    </location>
</feature>
<dbReference type="PANTHER" id="PTHR20919">
    <property type="entry name" value="HOMOSERINE O-SUCCINYLTRANSFERASE"/>
    <property type="match status" value="1"/>
</dbReference>
<dbReference type="AlphaFoldDB" id="A0A918JCM4"/>
<dbReference type="GO" id="GO:0019281">
    <property type="term" value="P:L-methionine biosynthetic process from homoserine via O-succinyl-L-homoserine and cystathionine"/>
    <property type="evidence" value="ECO:0007669"/>
    <property type="project" value="InterPro"/>
</dbReference>
<evidence type="ECO:0000256" key="4">
    <source>
        <dbReference type="ARBA" id="ARBA00022679"/>
    </source>
</evidence>
<keyword evidence="5 8" id="KW-0012">Acyltransferase</keyword>
<evidence type="ECO:0000256" key="9">
    <source>
        <dbReference type="PIRSR" id="PIRSR000450-1"/>
    </source>
</evidence>
<dbReference type="PANTHER" id="PTHR20919:SF0">
    <property type="entry name" value="HOMOSERINE O-SUCCINYLTRANSFERASE"/>
    <property type="match status" value="1"/>
</dbReference>
<dbReference type="InterPro" id="IPR029062">
    <property type="entry name" value="Class_I_gatase-like"/>
</dbReference>
<evidence type="ECO:0000256" key="7">
    <source>
        <dbReference type="ARBA" id="ARBA00053298"/>
    </source>
</evidence>
<dbReference type="InterPro" id="IPR033752">
    <property type="entry name" value="MetA_family"/>
</dbReference>
<dbReference type="HAMAP" id="MF_00295">
    <property type="entry name" value="MetA_acyltransf"/>
    <property type="match status" value="1"/>
</dbReference>
<evidence type="ECO:0000256" key="2">
    <source>
        <dbReference type="ARBA" id="ARBA00022490"/>
    </source>
</evidence>
<feature type="binding site" evidence="8">
    <location>
        <position position="163"/>
    </location>
    <ligand>
        <name>substrate</name>
    </ligand>
</feature>
<proteinExistence type="inferred from homology"/>
<dbReference type="FunFam" id="3.40.50.880:FF:000004">
    <property type="entry name" value="Homoserine O-succinyltransferase"/>
    <property type="match status" value="1"/>
</dbReference>
<evidence type="ECO:0000313" key="10">
    <source>
        <dbReference type="EMBL" id="GGW73825.1"/>
    </source>
</evidence>
<dbReference type="GO" id="GO:0004414">
    <property type="term" value="F:homoserine O-acetyltransferase activity"/>
    <property type="evidence" value="ECO:0007669"/>
    <property type="project" value="UniProtKB-UniRule"/>
</dbReference>
<feature type="active site" evidence="8">
    <location>
        <position position="237"/>
    </location>
</feature>
<dbReference type="Pfam" id="PF04204">
    <property type="entry name" value="HTS"/>
    <property type="match status" value="1"/>
</dbReference>
<protein>
    <recommendedName>
        <fullName evidence="8">Homoserine O-succinyltransferase</fullName>
        <shortName evidence="8">HST</shortName>
        <ecNumber evidence="8">2.3.1.46</ecNumber>
    </recommendedName>
    <alternativeName>
        <fullName evidence="8">Homoserine transsuccinylase</fullName>
        <shortName evidence="8">HTS</shortName>
    </alternativeName>
</protein>
<comment type="catalytic activity">
    <reaction evidence="6 8">
        <text>L-homoserine + succinyl-CoA = O-succinyl-L-homoserine + CoA</text>
        <dbReference type="Rhea" id="RHEA:22008"/>
        <dbReference type="ChEBI" id="CHEBI:57287"/>
        <dbReference type="ChEBI" id="CHEBI:57292"/>
        <dbReference type="ChEBI" id="CHEBI:57476"/>
        <dbReference type="ChEBI" id="CHEBI:57661"/>
        <dbReference type="EC" id="2.3.1.46"/>
    </reaction>
</comment>
<dbReference type="CDD" id="cd03131">
    <property type="entry name" value="GATase1_HTS"/>
    <property type="match status" value="1"/>
</dbReference>
<feature type="binding site" evidence="8">
    <location>
        <position position="192"/>
    </location>
    <ligand>
        <name>substrate</name>
    </ligand>
</feature>
<gene>
    <name evidence="10" type="primary">metA</name>
    <name evidence="8" type="synonym">metAS</name>
    <name evidence="10" type="ORF">GCM10007391_01900</name>
</gene>
<evidence type="ECO:0000256" key="3">
    <source>
        <dbReference type="ARBA" id="ARBA00022605"/>
    </source>
</evidence>
<comment type="pathway">
    <text evidence="8">Amino-acid biosynthesis; L-methionine biosynthesis via de novo pathway; O-succinyl-L-homoserine from L-homoserine: step 1/1.</text>
</comment>
<accession>A0A918JCM4</accession>
<dbReference type="EMBL" id="BMXP01000001">
    <property type="protein sequence ID" value="GGW73825.1"/>
    <property type="molecule type" value="Genomic_DNA"/>
</dbReference>
<dbReference type="GO" id="GO:0005737">
    <property type="term" value="C:cytoplasm"/>
    <property type="evidence" value="ECO:0007669"/>
    <property type="project" value="UniProtKB-SubCell"/>
</dbReference>
<feature type="site" description="Important for acyl-CoA specificity" evidence="8">
    <location>
        <position position="111"/>
    </location>
</feature>
<dbReference type="Proteomes" id="UP000631300">
    <property type="component" value="Unassembled WGS sequence"/>
</dbReference>
<dbReference type="InterPro" id="IPR005697">
    <property type="entry name" value="HST_MetA"/>
</dbReference>
<dbReference type="GO" id="GO:0008899">
    <property type="term" value="F:homoserine O-succinyltransferase activity"/>
    <property type="evidence" value="ECO:0007669"/>
    <property type="project" value="UniProtKB-EC"/>
</dbReference>
<comment type="caution">
    <text evidence="10">The sequence shown here is derived from an EMBL/GenBank/DDBJ whole genome shotgun (WGS) entry which is preliminary data.</text>
</comment>